<evidence type="ECO:0008006" key="3">
    <source>
        <dbReference type="Google" id="ProtNLM"/>
    </source>
</evidence>
<gene>
    <name evidence="1" type="primary">A06p044880.1_BraROA</name>
    <name evidence="1" type="ORF">IGI04_024457</name>
</gene>
<dbReference type="PANTHER" id="PTHR14732">
    <property type="entry name" value="RNA POLYMERASE II SUBUNIT B1 CTD PHOSPHATASE RPAP2-RELATED"/>
    <property type="match status" value="1"/>
</dbReference>
<dbReference type="Proteomes" id="UP000823674">
    <property type="component" value="Chromosome A06"/>
</dbReference>
<name>A0ABQ7M6R9_BRACM</name>
<proteinExistence type="predicted"/>
<dbReference type="PANTHER" id="PTHR14732:SF0">
    <property type="entry name" value="RNA POLYMERASE II SUBUNIT B1 CTD PHOSPHATASE RPAP2-RELATED"/>
    <property type="match status" value="1"/>
</dbReference>
<dbReference type="InterPro" id="IPR039693">
    <property type="entry name" value="Rtr1/RPAP2"/>
</dbReference>
<reference evidence="1 2" key="1">
    <citation type="submission" date="2021-03" db="EMBL/GenBank/DDBJ databases">
        <authorList>
            <person name="King G.J."/>
            <person name="Bancroft I."/>
            <person name="Baten A."/>
            <person name="Bloomfield J."/>
            <person name="Borpatragohain P."/>
            <person name="He Z."/>
            <person name="Irish N."/>
            <person name="Irwin J."/>
            <person name="Liu K."/>
            <person name="Mauleon R.P."/>
            <person name="Moore J."/>
            <person name="Morris R."/>
            <person name="Ostergaard L."/>
            <person name="Wang B."/>
            <person name="Wells R."/>
        </authorList>
    </citation>
    <scope>NUCLEOTIDE SEQUENCE [LARGE SCALE GENOMIC DNA]</scope>
    <source>
        <strain evidence="1">R-o-18</strain>
        <tissue evidence="1">Leaf</tissue>
    </source>
</reference>
<dbReference type="EMBL" id="JADBGQ010000006">
    <property type="protein sequence ID" value="KAG5394494.1"/>
    <property type="molecule type" value="Genomic_DNA"/>
</dbReference>
<evidence type="ECO:0000313" key="2">
    <source>
        <dbReference type="Proteomes" id="UP000823674"/>
    </source>
</evidence>
<keyword evidence="2" id="KW-1185">Reference proteome</keyword>
<accession>A0ABQ7M6R9</accession>
<organism evidence="1 2">
    <name type="scientific">Brassica rapa subsp. trilocularis</name>
    <dbReference type="NCBI Taxonomy" id="1813537"/>
    <lineage>
        <taxon>Eukaryota</taxon>
        <taxon>Viridiplantae</taxon>
        <taxon>Streptophyta</taxon>
        <taxon>Embryophyta</taxon>
        <taxon>Tracheophyta</taxon>
        <taxon>Spermatophyta</taxon>
        <taxon>Magnoliopsida</taxon>
        <taxon>eudicotyledons</taxon>
        <taxon>Gunneridae</taxon>
        <taxon>Pentapetalae</taxon>
        <taxon>rosids</taxon>
        <taxon>malvids</taxon>
        <taxon>Brassicales</taxon>
        <taxon>Brassicaceae</taxon>
        <taxon>Brassiceae</taxon>
        <taxon>Brassica</taxon>
    </lineage>
</organism>
<evidence type="ECO:0000313" key="1">
    <source>
        <dbReference type="EMBL" id="KAG5394494.1"/>
    </source>
</evidence>
<sequence length="136" mass="15333">MMWDSLFSWASSSSLAYIYGKDKSAHEEFLFVNGKEYPRRIILVDGLSSEIKETIAGCLARALPRVATDLRLPIPISELGKGLESLLETMSLTRAVPSFRVEQWQVIVFVLLDALSVCRIPRIAPYIFNKNKASRI</sequence>
<comment type="caution">
    <text evidence="1">The sequence shown here is derived from an EMBL/GenBank/DDBJ whole genome shotgun (WGS) entry which is preliminary data.</text>
</comment>
<protein>
    <recommendedName>
        <fullName evidence="3">Protein-serine/threonine phosphatase</fullName>
    </recommendedName>
</protein>